<dbReference type="EnsemblPlants" id="OPUNC02G15020.1">
    <property type="protein sequence ID" value="OPUNC02G15020.1"/>
    <property type="gene ID" value="OPUNC02G15020"/>
</dbReference>
<dbReference type="Gramene" id="OPUNC02G15020.1">
    <property type="protein sequence ID" value="OPUNC02G15020.1"/>
    <property type="gene ID" value="OPUNC02G15020"/>
</dbReference>
<dbReference type="Proteomes" id="UP000026962">
    <property type="component" value="Chromosome 2"/>
</dbReference>
<reference evidence="2" key="2">
    <citation type="submission" date="2018-05" db="EMBL/GenBank/DDBJ databases">
        <title>OpunRS2 (Oryza punctata Reference Sequence Version 2).</title>
        <authorList>
            <person name="Zhang J."/>
            <person name="Kudrna D."/>
            <person name="Lee S."/>
            <person name="Talag J."/>
            <person name="Welchert J."/>
            <person name="Wing R.A."/>
        </authorList>
    </citation>
    <scope>NUCLEOTIDE SEQUENCE [LARGE SCALE GENOMIC DNA]</scope>
</reference>
<dbReference type="HOGENOM" id="CLU_802607_0_0_1"/>
<dbReference type="OMA" id="YHHERTC"/>
<reference evidence="2" key="1">
    <citation type="submission" date="2015-04" db="UniProtKB">
        <authorList>
            <consortium name="EnsemblPlants"/>
        </authorList>
    </citation>
    <scope>IDENTIFICATION</scope>
</reference>
<feature type="compositionally biased region" description="Basic and acidic residues" evidence="1">
    <location>
        <begin position="8"/>
        <end position="49"/>
    </location>
</feature>
<organism evidence="2">
    <name type="scientific">Oryza punctata</name>
    <name type="common">Red rice</name>
    <dbReference type="NCBI Taxonomy" id="4537"/>
    <lineage>
        <taxon>Eukaryota</taxon>
        <taxon>Viridiplantae</taxon>
        <taxon>Streptophyta</taxon>
        <taxon>Embryophyta</taxon>
        <taxon>Tracheophyta</taxon>
        <taxon>Spermatophyta</taxon>
        <taxon>Magnoliopsida</taxon>
        <taxon>Liliopsida</taxon>
        <taxon>Poales</taxon>
        <taxon>Poaceae</taxon>
        <taxon>BOP clade</taxon>
        <taxon>Oryzoideae</taxon>
        <taxon>Oryzeae</taxon>
        <taxon>Oryzinae</taxon>
        <taxon>Oryza</taxon>
    </lineage>
</organism>
<evidence type="ECO:0000256" key="1">
    <source>
        <dbReference type="SAM" id="MobiDB-lite"/>
    </source>
</evidence>
<name>A0A0E0JZW1_ORYPU</name>
<keyword evidence="3" id="KW-1185">Reference proteome</keyword>
<proteinExistence type="predicted"/>
<feature type="region of interest" description="Disordered" evidence="1">
    <location>
        <begin position="315"/>
        <end position="346"/>
    </location>
</feature>
<protein>
    <submittedName>
        <fullName evidence="2">Uncharacterized protein</fullName>
    </submittedName>
</protein>
<dbReference type="AlphaFoldDB" id="A0A0E0JZW1"/>
<evidence type="ECO:0000313" key="2">
    <source>
        <dbReference type="EnsemblPlants" id="OPUNC02G15020.1"/>
    </source>
</evidence>
<sequence>MTLGSANDHPRPWRRTDRDDDRDDGDRDMGRGRDERRASDHDYHHERTCSPRRRDRGGSSRSCGGRRGPTDPIYDSSKYDSSKLLSPMSIPTLHRNVLQAKAGEFRLLHALHNSPFSPQEPQMSSPVDQVRRLSIIASKALAGTAPSLERARPASPRNEAWFKVAWEPIPVERVFARIKSSLPPPTTTTTCQQVEEALLRLELAATATDCLVGDVPPLLTAPPSPQATSPALLPHANQDRLLQSLRGVMGGRGSTTAMSDTLPLLRAGTSPPIGALGNSDDNHSALLPSPQVTDPVSPDSMGILDGLFASPPQAILAPPPRASCESPPRAIIASPPSPRWILAQDR</sequence>
<accession>A0A0E0JZW1</accession>
<dbReference type="STRING" id="4537.A0A0E0JZW1"/>
<feature type="region of interest" description="Disordered" evidence="1">
    <location>
        <begin position="1"/>
        <end position="79"/>
    </location>
</feature>
<evidence type="ECO:0000313" key="3">
    <source>
        <dbReference type="Proteomes" id="UP000026962"/>
    </source>
</evidence>